<keyword evidence="3" id="KW-0378">Hydrolase</keyword>
<evidence type="ECO:0000256" key="3">
    <source>
        <dbReference type="ARBA" id="ARBA00022801"/>
    </source>
</evidence>
<dbReference type="PANTHER" id="PTHR20854">
    <property type="entry name" value="INOSITOL MONOPHOSPHATASE"/>
    <property type="match status" value="1"/>
</dbReference>
<keyword evidence="2 5" id="KW-0479">Metal-binding</keyword>
<dbReference type="SUPFAM" id="SSF56655">
    <property type="entry name" value="Carbohydrate phosphatase"/>
    <property type="match status" value="1"/>
</dbReference>
<dbReference type="InterPro" id="IPR020583">
    <property type="entry name" value="Inositol_monoP_metal-BS"/>
</dbReference>
<dbReference type="Gene3D" id="3.40.190.80">
    <property type="match status" value="1"/>
</dbReference>
<dbReference type="GO" id="GO:0007165">
    <property type="term" value="P:signal transduction"/>
    <property type="evidence" value="ECO:0007669"/>
    <property type="project" value="TreeGrafter"/>
</dbReference>
<dbReference type="InterPro" id="IPR000760">
    <property type="entry name" value="Inositol_monophosphatase-like"/>
</dbReference>
<dbReference type="Pfam" id="PF00459">
    <property type="entry name" value="Inositol_P"/>
    <property type="match status" value="1"/>
</dbReference>
<sequence length="255" mass="28271">MVEALQIKQQVRQWMDTARQMMLDGLNEGIDVTTKTGPHDLVTNIDRQVEQYYITQIKQAYPEAHFFGEESIHNYTQEGMMWIIDPVDGTMNFVKQQDNFASMVAVYQDGNPVVGFILDVVNNDLYWGGPEVGAYRNEQPLLSPLDLSLEQGLLGVGSRMILSNNYHSQELGQKAFGIRVNGSAGMEFISVLTGKTTGYLSYLHPWDFAAGRIIAESLGLTVKKIDGSALDMLSSTTVLVATKRTAAEVIRVANS</sequence>
<dbReference type="GO" id="GO:0008934">
    <property type="term" value="F:inositol monophosphate 1-phosphatase activity"/>
    <property type="evidence" value="ECO:0007669"/>
    <property type="project" value="TreeGrafter"/>
</dbReference>
<evidence type="ECO:0000256" key="2">
    <source>
        <dbReference type="ARBA" id="ARBA00022723"/>
    </source>
</evidence>
<reference evidence="6 7" key="1">
    <citation type="submission" date="2020-01" db="EMBL/GenBank/DDBJ databases">
        <title>Complete and circular genome sequences of six lactobacillus isolates from horses.</title>
        <authorList>
            <person name="Hassan H.M."/>
        </authorList>
    </citation>
    <scope>NUCLEOTIDE SEQUENCE [LARGE SCALE GENOMIC DNA]</scope>
    <source>
        <strain evidence="6 7">1A</strain>
    </source>
</reference>
<evidence type="ECO:0000313" key="6">
    <source>
        <dbReference type="EMBL" id="QLL78068.1"/>
    </source>
</evidence>
<gene>
    <name evidence="6" type="ORF">GTO87_05300</name>
</gene>
<keyword evidence="4 5" id="KW-0460">Magnesium</keyword>
<evidence type="ECO:0000256" key="1">
    <source>
        <dbReference type="ARBA" id="ARBA00001946"/>
    </source>
</evidence>
<proteinExistence type="predicted"/>
<dbReference type="Gene3D" id="3.30.540.10">
    <property type="entry name" value="Fructose-1,6-Bisphosphatase, subunit A, domain 1"/>
    <property type="match status" value="1"/>
</dbReference>
<dbReference type="CDD" id="cd01637">
    <property type="entry name" value="IMPase_like"/>
    <property type="match status" value="1"/>
</dbReference>
<name>A0A7H9EK29_9LACO</name>
<feature type="binding site" evidence="5">
    <location>
        <position position="69"/>
    </location>
    <ligand>
        <name>Mg(2+)</name>
        <dbReference type="ChEBI" id="CHEBI:18420"/>
        <label>1</label>
        <note>catalytic</note>
    </ligand>
</feature>
<feature type="binding site" evidence="5">
    <location>
        <position position="85"/>
    </location>
    <ligand>
        <name>Mg(2+)</name>
        <dbReference type="ChEBI" id="CHEBI:18420"/>
        <label>1</label>
        <note>catalytic</note>
    </ligand>
</feature>
<dbReference type="PANTHER" id="PTHR20854:SF4">
    <property type="entry name" value="INOSITOL-1-MONOPHOSPHATASE-RELATED"/>
    <property type="match status" value="1"/>
</dbReference>
<dbReference type="PRINTS" id="PR00377">
    <property type="entry name" value="IMPHPHTASES"/>
</dbReference>
<dbReference type="EMBL" id="CP047418">
    <property type="protein sequence ID" value="QLL78068.1"/>
    <property type="molecule type" value="Genomic_DNA"/>
</dbReference>
<feature type="binding site" evidence="5">
    <location>
        <position position="88"/>
    </location>
    <ligand>
        <name>Mg(2+)</name>
        <dbReference type="ChEBI" id="CHEBI:18420"/>
        <label>1</label>
        <note>catalytic</note>
    </ligand>
</feature>
<dbReference type="GO" id="GO:0046872">
    <property type="term" value="F:metal ion binding"/>
    <property type="evidence" value="ECO:0007669"/>
    <property type="project" value="UniProtKB-KW"/>
</dbReference>
<dbReference type="AlphaFoldDB" id="A0A7H9EK29"/>
<dbReference type="GO" id="GO:0006020">
    <property type="term" value="P:inositol metabolic process"/>
    <property type="evidence" value="ECO:0007669"/>
    <property type="project" value="TreeGrafter"/>
</dbReference>
<dbReference type="KEGG" id="lsw:GTO87_05300"/>
<evidence type="ECO:0000256" key="4">
    <source>
        <dbReference type="ARBA" id="ARBA00022842"/>
    </source>
</evidence>
<evidence type="ECO:0000256" key="5">
    <source>
        <dbReference type="PIRSR" id="PIRSR600760-2"/>
    </source>
</evidence>
<dbReference type="PROSITE" id="PS00629">
    <property type="entry name" value="IMP_1"/>
    <property type="match status" value="1"/>
</dbReference>
<dbReference type="RefSeq" id="WP_180848380.1">
    <property type="nucleotide sequence ID" value="NZ_CP047418.1"/>
</dbReference>
<dbReference type="Proteomes" id="UP000510886">
    <property type="component" value="Chromosome"/>
</dbReference>
<comment type="cofactor">
    <cofactor evidence="1 5">
        <name>Mg(2+)</name>
        <dbReference type="ChEBI" id="CHEBI:18420"/>
    </cofactor>
</comment>
<accession>A0A7H9EK29</accession>
<feature type="binding site" evidence="5">
    <location>
        <position position="207"/>
    </location>
    <ligand>
        <name>Mg(2+)</name>
        <dbReference type="ChEBI" id="CHEBI:18420"/>
        <label>1</label>
        <note>catalytic</note>
    </ligand>
</feature>
<evidence type="ECO:0000313" key="7">
    <source>
        <dbReference type="Proteomes" id="UP000510886"/>
    </source>
</evidence>
<organism evidence="6 7">
    <name type="scientific">Ligilactobacillus saerimneri</name>
    <dbReference type="NCBI Taxonomy" id="228229"/>
    <lineage>
        <taxon>Bacteria</taxon>
        <taxon>Bacillati</taxon>
        <taxon>Bacillota</taxon>
        <taxon>Bacilli</taxon>
        <taxon>Lactobacillales</taxon>
        <taxon>Lactobacillaceae</taxon>
        <taxon>Ligilactobacillus</taxon>
    </lineage>
</organism>
<dbReference type="FunFam" id="3.30.540.10:FF:000003">
    <property type="entry name" value="Inositol-1-monophosphatase"/>
    <property type="match status" value="1"/>
</dbReference>
<protein>
    <submittedName>
        <fullName evidence="6">Inositol monophosphatase family protein</fullName>
    </submittedName>
</protein>